<protein>
    <submittedName>
        <fullName evidence="1">Uncharacterized protein</fullName>
    </submittedName>
</protein>
<organism evidence="1">
    <name type="scientific">Arundo donax</name>
    <name type="common">Giant reed</name>
    <name type="synonym">Donax arundinaceus</name>
    <dbReference type="NCBI Taxonomy" id="35708"/>
    <lineage>
        <taxon>Eukaryota</taxon>
        <taxon>Viridiplantae</taxon>
        <taxon>Streptophyta</taxon>
        <taxon>Embryophyta</taxon>
        <taxon>Tracheophyta</taxon>
        <taxon>Spermatophyta</taxon>
        <taxon>Magnoliopsida</taxon>
        <taxon>Liliopsida</taxon>
        <taxon>Poales</taxon>
        <taxon>Poaceae</taxon>
        <taxon>PACMAD clade</taxon>
        <taxon>Arundinoideae</taxon>
        <taxon>Arundineae</taxon>
        <taxon>Arundo</taxon>
    </lineage>
</organism>
<dbReference type="AlphaFoldDB" id="A0A0A9DPG9"/>
<evidence type="ECO:0000313" key="1">
    <source>
        <dbReference type="EMBL" id="JAD85642.1"/>
    </source>
</evidence>
<proteinExistence type="predicted"/>
<name>A0A0A9DPG9_ARUDO</name>
<dbReference type="EMBL" id="GBRH01212253">
    <property type="protein sequence ID" value="JAD85642.1"/>
    <property type="molecule type" value="Transcribed_RNA"/>
</dbReference>
<reference evidence="1" key="1">
    <citation type="submission" date="2014-09" db="EMBL/GenBank/DDBJ databases">
        <authorList>
            <person name="Magalhaes I.L.F."/>
            <person name="Oliveira U."/>
            <person name="Santos F.R."/>
            <person name="Vidigal T.H.D.A."/>
            <person name="Brescovit A.D."/>
            <person name="Santos A.J."/>
        </authorList>
    </citation>
    <scope>NUCLEOTIDE SEQUENCE</scope>
    <source>
        <tissue evidence="1">Shoot tissue taken approximately 20 cm above the soil surface</tissue>
    </source>
</reference>
<sequence>MNVVWLLFNTLDHVITLTGTCILVA</sequence>
<reference evidence="1" key="2">
    <citation type="journal article" date="2015" name="Data Brief">
        <title>Shoot transcriptome of the giant reed, Arundo donax.</title>
        <authorList>
            <person name="Barrero R.A."/>
            <person name="Guerrero F.D."/>
            <person name="Moolhuijzen P."/>
            <person name="Goolsby J.A."/>
            <person name="Tidwell J."/>
            <person name="Bellgard S.E."/>
            <person name="Bellgard M.I."/>
        </authorList>
    </citation>
    <scope>NUCLEOTIDE SEQUENCE</scope>
    <source>
        <tissue evidence="1">Shoot tissue taken approximately 20 cm above the soil surface</tissue>
    </source>
</reference>
<accession>A0A0A9DPG9</accession>